<accession>A0ABW5AGW4</accession>
<keyword evidence="1" id="KW-1133">Transmembrane helix</keyword>
<proteinExistence type="predicted"/>
<organism evidence="2 3">
    <name type="scientific">Rhodoplanes azumiensis</name>
    <dbReference type="NCBI Taxonomy" id="1897628"/>
    <lineage>
        <taxon>Bacteria</taxon>
        <taxon>Pseudomonadati</taxon>
        <taxon>Pseudomonadota</taxon>
        <taxon>Alphaproteobacteria</taxon>
        <taxon>Hyphomicrobiales</taxon>
        <taxon>Nitrobacteraceae</taxon>
        <taxon>Rhodoplanes</taxon>
    </lineage>
</organism>
<keyword evidence="1" id="KW-0472">Membrane</keyword>
<feature type="transmembrane region" description="Helical" evidence="1">
    <location>
        <begin position="38"/>
        <end position="57"/>
    </location>
</feature>
<dbReference type="EMBL" id="JBHUIW010000003">
    <property type="protein sequence ID" value="MFD2181350.1"/>
    <property type="molecule type" value="Genomic_DNA"/>
</dbReference>
<name>A0ABW5AGW4_9BRAD</name>
<evidence type="ECO:0000313" key="2">
    <source>
        <dbReference type="EMBL" id="MFD2181350.1"/>
    </source>
</evidence>
<dbReference type="Proteomes" id="UP001597314">
    <property type="component" value="Unassembled WGS sequence"/>
</dbReference>
<comment type="caution">
    <text evidence="2">The sequence shown here is derived from an EMBL/GenBank/DDBJ whole genome shotgun (WGS) entry which is preliminary data.</text>
</comment>
<protein>
    <submittedName>
        <fullName evidence="2">Uncharacterized protein</fullName>
    </submittedName>
</protein>
<evidence type="ECO:0000313" key="3">
    <source>
        <dbReference type="Proteomes" id="UP001597314"/>
    </source>
</evidence>
<sequence>MTDPGSGARPGSAVAAFVAPVVSLRDRLAGATLGAGRIGLGAVLLVLVFEGIVPVHLQPQAFTRSRLRPVLSRAGAAGLTTRPPEIEALIDTLAREDRS</sequence>
<keyword evidence="1" id="KW-0812">Transmembrane</keyword>
<keyword evidence="3" id="KW-1185">Reference proteome</keyword>
<dbReference type="RefSeq" id="WP_378476536.1">
    <property type="nucleotide sequence ID" value="NZ_JBHUIW010000003.1"/>
</dbReference>
<evidence type="ECO:0000256" key="1">
    <source>
        <dbReference type="SAM" id="Phobius"/>
    </source>
</evidence>
<gene>
    <name evidence="2" type="ORF">ACFSOX_04235</name>
</gene>
<reference evidence="3" key="1">
    <citation type="journal article" date="2019" name="Int. J. Syst. Evol. Microbiol.">
        <title>The Global Catalogue of Microorganisms (GCM) 10K type strain sequencing project: providing services to taxonomists for standard genome sequencing and annotation.</title>
        <authorList>
            <consortium name="The Broad Institute Genomics Platform"/>
            <consortium name="The Broad Institute Genome Sequencing Center for Infectious Disease"/>
            <person name="Wu L."/>
            <person name="Ma J."/>
        </authorList>
    </citation>
    <scope>NUCLEOTIDE SEQUENCE [LARGE SCALE GENOMIC DNA]</scope>
    <source>
        <strain evidence="3">CGMCC 1.6774</strain>
    </source>
</reference>